<keyword evidence="3" id="KW-0808">Transferase</keyword>
<gene>
    <name evidence="6" type="ORF">HED64_18690</name>
</gene>
<feature type="domain" description="Glycosyl transferase family 1" evidence="4">
    <location>
        <begin position="399"/>
        <end position="569"/>
    </location>
</feature>
<feature type="domain" description="Glycosyltransferase subfamily 4-like N-terminal" evidence="5">
    <location>
        <begin position="209"/>
        <end position="383"/>
    </location>
</feature>
<dbReference type="Pfam" id="PF00534">
    <property type="entry name" value="Glycos_transf_1"/>
    <property type="match status" value="1"/>
</dbReference>
<comment type="caution">
    <text evidence="6">The sequence shown here is derived from an EMBL/GenBank/DDBJ whole genome shotgun (WGS) entry which is preliminary data.</text>
</comment>
<evidence type="ECO:0000313" key="6">
    <source>
        <dbReference type="EMBL" id="NKG22725.1"/>
    </source>
</evidence>
<dbReference type="SUPFAM" id="SSF53756">
    <property type="entry name" value="UDP-Glycosyltransferase/glycogen phosphorylase"/>
    <property type="match status" value="1"/>
</dbReference>
<accession>A0ABX1GAU2</accession>
<dbReference type="PANTHER" id="PTHR45947:SF3">
    <property type="entry name" value="SULFOQUINOVOSYL TRANSFERASE SQD2"/>
    <property type="match status" value="1"/>
</dbReference>
<evidence type="ECO:0000256" key="2">
    <source>
        <dbReference type="ARBA" id="ARBA00022676"/>
    </source>
</evidence>
<sequence length="596" mass="65360">MMATEPTDQYNAQPRMARNGLIISRIVLDNLRDDPSYFFLQVARRIDSNLLSRGSSALARVIPKRAIICKALGLLLSGKTTELGTYLLQLDPQKLTDRTVARLCDMAIAIGDAQSASHVLRGGASSSVALSRARARHAWYLGDMQRAIDILSDLGRGPSKQLRHYQSELLVFQGELPTTARPKEAKRQVLGGQSALHFLTNSLPHTGSGYAQRSHSIMTSLRDAGWKIEVLTRAGYPLSVGKIRAKEQDIVDGIPYRRILPAKYRSDMRSKIQQQADALEEAVFRMRPSVLHTTTDFSNALAVMSVAEAHGLPWVYEVRGQLADTWASTRPEGAKTSQRYVLFKEREAFVASRATHVLTLGQTMKAELVRQGVDSSKISIAPNAIGDAFLEAPIERVKAREMLGLATEHQYVGTVSSLVAYEGLDLLIMAAAELIPNNPRLRVLIVGSGVEANNLKELSKSLGISEYCIFPGRVPRDDARTYHCALDIFVVPRRDLSVTQAVTPLKPVEALACEVPVIAADLPALRELVVQGETGLLVQPDEFHSLAEAIESLLGDPSTRAMMGAAGRQKMLAERTWSANANMLSATYAKIIHKLQ</sequence>
<keyword evidence="2" id="KW-0328">Glycosyltransferase</keyword>
<dbReference type="RefSeq" id="WP_168153465.1">
    <property type="nucleotide sequence ID" value="NZ_JAAWVT010000014.1"/>
</dbReference>
<reference evidence="6 7" key="1">
    <citation type="submission" date="2020-04" db="EMBL/GenBank/DDBJ databases">
        <title>Paeniglutamicibacter sp. ANT13_2, a novel actinomycete isolated from sediment in Antarctica.</title>
        <authorList>
            <person name="Sakdapetsiri C."/>
            <person name="Pinyakong O."/>
        </authorList>
    </citation>
    <scope>NUCLEOTIDE SEQUENCE [LARGE SCALE GENOMIC DNA]</scope>
    <source>
        <strain evidence="6 7">ANT13_2</strain>
    </source>
</reference>
<dbReference type="Proteomes" id="UP000746595">
    <property type="component" value="Unassembled WGS sequence"/>
</dbReference>
<protein>
    <recommendedName>
        <fullName evidence="1">D-inositol 3-phosphate glycosyltransferase</fullName>
    </recommendedName>
</protein>
<evidence type="ECO:0000256" key="3">
    <source>
        <dbReference type="ARBA" id="ARBA00022679"/>
    </source>
</evidence>
<proteinExistence type="predicted"/>
<dbReference type="Pfam" id="PF13579">
    <property type="entry name" value="Glyco_trans_4_4"/>
    <property type="match status" value="1"/>
</dbReference>
<evidence type="ECO:0000313" key="7">
    <source>
        <dbReference type="Proteomes" id="UP000746595"/>
    </source>
</evidence>
<dbReference type="InterPro" id="IPR001296">
    <property type="entry name" value="Glyco_trans_1"/>
</dbReference>
<dbReference type="Gene3D" id="3.40.50.2000">
    <property type="entry name" value="Glycogen Phosphorylase B"/>
    <property type="match status" value="2"/>
</dbReference>
<dbReference type="InterPro" id="IPR050194">
    <property type="entry name" value="Glycosyltransferase_grp1"/>
</dbReference>
<evidence type="ECO:0000256" key="1">
    <source>
        <dbReference type="ARBA" id="ARBA00021292"/>
    </source>
</evidence>
<dbReference type="PANTHER" id="PTHR45947">
    <property type="entry name" value="SULFOQUINOVOSYL TRANSFERASE SQD2"/>
    <property type="match status" value="1"/>
</dbReference>
<evidence type="ECO:0000259" key="4">
    <source>
        <dbReference type="Pfam" id="PF00534"/>
    </source>
</evidence>
<organism evidence="6 7">
    <name type="scientific">Paeniglutamicibacter terrestris</name>
    <dbReference type="NCBI Taxonomy" id="2723403"/>
    <lineage>
        <taxon>Bacteria</taxon>
        <taxon>Bacillati</taxon>
        <taxon>Actinomycetota</taxon>
        <taxon>Actinomycetes</taxon>
        <taxon>Micrococcales</taxon>
        <taxon>Micrococcaceae</taxon>
        <taxon>Paeniglutamicibacter</taxon>
    </lineage>
</organism>
<evidence type="ECO:0000259" key="5">
    <source>
        <dbReference type="Pfam" id="PF13579"/>
    </source>
</evidence>
<name>A0ABX1GAU2_9MICC</name>
<dbReference type="CDD" id="cd03801">
    <property type="entry name" value="GT4_PimA-like"/>
    <property type="match status" value="1"/>
</dbReference>
<dbReference type="EMBL" id="JAAWVT010000014">
    <property type="protein sequence ID" value="NKG22725.1"/>
    <property type="molecule type" value="Genomic_DNA"/>
</dbReference>
<dbReference type="InterPro" id="IPR028098">
    <property type="entry name" value="Glyco_trans_4-like_N"/>
</dbReference>
<keyword evidence="7" id="KW-1185">Reference proteome</keyword>